<dbReference type="EMBL" id="JASZZX010000033">
    <property type="protein sequence ID" value="MDM3929245.1"/>
    <property type="molecule type" value="Genomic_DNA"/>
</dbReference>
<proteinExistence type="predicted"/>
<name>A0ABT7P7J2_MYCIT</name>
<comment type="caution">
    <text evidence="1">The sequence shown here is derived from an EMBL/GenBank/DDBJ whole genome shotgun (WGS) entry which is preliminary data.</text>
</comment>
<sequence length="89" mass="9974">MFEANLDQSANRVIAANGHVDTPEQIVHSRVDVDAFSKLVVTQIYNGERPATVERNYAHVAARHRELKRRPFTSARAASDTLKPLPITH</sequence>
<evidence type="ECO:0000313" key="1">
    <source>
        <dbReference type="EMBL" id="MDM3929245.1"/>
    </source>
</evidence>
<organism evidence="1 2">
    <name type="scientific">Mycobacterium intracellulare subsp. chimaera</name>
    <dbReference type="NCBI Taxonomy" id="222805"/>
    <lineage>
        <taxon>Bacteria</taxon>
        <taxon>Bacillati</taxon>
        <taxon>Actinomycetota</taxon>
        <taxon>Actinomycetes</taxon>
        <taxon>Mycobacteriales</taxon>
        <taxon>Mycobacteriaceae</taxon>
        <taxon>Mycobacterium</taxon>
        <taxon>Mycobacterium avium complex (MAC)</taxon>
    </lineage>
</organism>
<protein>
    <submittedName>
        <fullName evidence="1">Uncharacterized protein</fullName>
    </submittedName>
</protein>
<dbReference type="RefSeq" id="WP_289115426.1">
    <property type="nucleotide sequence ID" value="NZ_JASZZX010000033.1"/>
</dbReference>
<reference evidence="2" key="1">
    <citation type="submission" date="2023-06" db="EMBL/GenBank/DDBJ databases">
        <title>Itaconate inhibition of nontuberculous mycobacteria.</title>
        <authorList>
            <person name="Spilker T."/>
        </authorList>
    </citation>
    <scope>NUCLEOTIDE SEQUENCE [LARGE SCALE GENOMIC DNA]</scope>
    <source>
        <strain evidence="2">FLAC1071</strain>
    </source>
</reference>
<reference evidence="1 2" key="2">
    <citation type="submission" date="2023-06" db="EMBL/GenBank/DDBJ databases">
        <title>Itaconate inhibition of nontuberculous mycobacteria.</title>
        <authorList>
            <person name="Breen P."/>
            <person name="Zimbric M."/>
            <person name="Caverly L."/>
        </authorList>
    </citation>
    <scope>NUCLEOTIDE SEQUENCE [LARGE SCALE GENOMIC DNA]</scope>
    <source>
        <strain evidence="1 2">FLAC1071</strain>
    </source>
</reference>
<accession>A0ABT7P7J2</accession>
<gene>
    <name evidence="1" type="ORF">QRB35_25010</name>
</gene>
<evidence type="ECO:0000313" key="2">
    <source>
        <dbReference type="Proteomes" id="UP001529272"/>
    </source>
</evidence>
<keyword evidence="2" id="KW-1185">Reference proteome</keyword>
<dbReference type="Proteomes" id="UP001529272">
    <property type="component" value="Unassembled WGS sequence"/>
</dbReference>